<dbReference type="eggNOG" id="COG3086">
    <property type="taxonomic scope" value="Bacteria"/>
</dbReference>
<dbReference type="KEGG" id="tmb:Thimo_1825"/>
<reference evidence="2 3" key="1">
    <citation type="submission" date="2011-09" db="EMBL/GenBank/DDBJ databases">
        <title>Complete sequence of chromosome of Thioflavicoccus mobilis 8321.</title>
        <authorList>
            <consortium name="US DOE Joint Genome Institute"/>
            <person name="Lucas S."/>
            <person name="Han J."/>
            <person name="Lapidus A."/>
            <person name="Cheng J.-F."/>
            <person name="Goodwin L."/>
            <person name="Pitluck S."/>
            <person name="Peters L."/>
            <person name="Ovchinnikova G."/>
            <person name="Lu M."/>
            <person name="Detter J.C."/>
            <person name="Han C."/>
            <person name="Tapia R."/>
            <person name="Land M."/>
            <person name="Hauser L."/>
            <person name="Kyrpides N."/>
            <person name="Ivanova N."/>
            <person name="Pagani I."/>
            <person name="Vogl K."/>
            <person name="Liu Z."/>
            <person name="Imhoff J."/>
            <person name="Thiel V."/>
            <person name="Frigaard N.-U."/>
            <person name="Bryant D."/>
            <person name="Woyke T."/>
        </authorList>
    </citation>
    <scope>NUCLEOTIDE SEQUENCE [LARGE SCALE GENOMIC DNA]</scope>
    <source>
        <strain evidence="2 3">8321</strain>
    </source>
</reference>
<dbReference type="RefSeq" id="WP_015280734.1">
    <property type="nucleotide sequence ID" value="NC_019940.1"/>
</dbReference>
<evidence type="ECO:0000256" key="1">
    <source>
        <dbReference type="SAM" id="Phobius"/>
    </source>
</evidence>
<feature type="transmembrane region" description="Helical" evidence="1">
    <location>
        <begin position="74"/>
        <end position="95"/>
    </location>
</feature>
<dbReference type="PANTHER" id="PTHR35867:SF1">
    <property type="entry name" value="PROTEIN RSEC"/>
    <property type="match status" value="1"/>
</dbReference>
<accession>L0GV20</accession>
<feature type="transmembrane region" description="Helical" evidence="1">
    <location>
        <begin position="110"/>
        <end position="128"/>
    </location>
</feature>
<dbReference type="Pfam" id="PF04246">
    <property type="entry name" value="RseC_MucC"/>
    <property type="match status" value="1"/>
</dbReference>
<dbReference type="EMBL" id="CP003051">
    <property type="protein sequence ID" value="AGA90593.1"/>
    <property type="molecule type" value="Genomic_DNA"/>
</dbReference>
<keyword evidence="1" id="KW-0472">Membrane</keyword>
<keyword evidence="1" id="KW-0812">Transmembrane</keyword>
<keyword evidence="3" id="KW-1185">Reference proteome</keyword>
<sequence length="172" mass="18230">MIEESGLVMERRGAWVEVETTRCTSCGGCSAGASCGVSLLDRFLGRRPTRLSALNRIEAKTGQRVVIGIPEGTVISASLAAYLVPILALIGGAILSQELAPRFGWEASDLLSILGGLVGLAASLLWLARFSRARQNDARYQAVVLRLEQGPGVVLNSTGPRRVRGISGPEKT</sequence>
<dbReference type="PIRSF" id="PIRSF004923">
    <property type="entry name" value="RseC"/>
    <property type="match status" value="1"/>
</dbReference>
<organism evidence="2 3">
    <name type="scientific">Thioflavicoccus mobilis 8321</name>
    <dbReference type="NCBI Taxonomy" id="765912"/>
    <lineage>
        <taxon>Bacteria</taxon>
        <taxon>Pseudomonadati</taxon>
        <taxon>Pseudomonadota</taxon>
        <taxon>Gammaproteobacteria</taxon>
        <taxon>Chromatiales</taxon>
        <taxon>Chromatiaceae</taxon>
        <taxon>Thioflavicoccus</taxon>
    </lineage>
</organism>
<dbReference type="InterPro" id="IPR007359">
    <property type="entry name" value="SigmaE_reg_RseC_MucC"/>
</dbReference>
<protein>
    <submittedName>
        <fullName evidence="2">Positive regulator of sigma E activity</fullName>
    </submittedName>
</protein>
<dbReference type="HOGENOM" id="CLU_124911_0_2_6"/>
<dbReference type="Proteomes" id="UP000010816">
    <property type="component" value="Chromosome"/>
</dbReference>
<proteinExistence type="predicted"/>
<keyword evidence="1" id="KW-1133">Transmembrane helix</keyword>
<dbReference type="AlphaFoldDB" id="L0GV20"/>
<dbReference type="STRING" id="765912.Thimo_1825"/>
<dbReference type="InterPro" id="IPR026268">
    <property type="entry name" value="RseC"/>
</dbReference>
<evidence type="ECO:0000313" key="2">
    <source>
        <dbReference type="EMBL" id="AGA90593.1"/>
    </source>
</evidence>
<dbReference type="PATRIC" id="fig|765912.4.peg.1786"/>
<gene>
    <name evidence="2" type="ORF">Thimo_1825</name>
</gene>
<dbReference type="OrthoDB" id="9795854at2"/>
<name>L0GV20_9GAMM</name>
<evidence type="ECO:0000313" key="3">
    <source>
        <dbReference type="Proteomes" id="UP000010816"/>
    </source>
</evidence>
<dbReference type="PANTHER" id="PTHR35867">
    <property type="entry name" value="PROTEIN RSEC"/>
    <property type="match status" value="1"/>
</dbReference>